<feature type="compositionally biased region" description="Polar residues" evidence="1">
    <location>
        <begin position="138"/>
        <end position="149"/>
    </location>
</feature>
<proteinExistence type="predicted"/>
<reference key="2">
    <citation type="submission" date="2011-05" db="EMBL/GenBank/DDBJ databases">
        <title>The Genome of Mycoplasma haemofelis Strain Ohio2, a pathogenic hemoplasma of the cat.</title>
        <authorList>
            <person name="Santos A.P."/>
            <person name="Guimaraes A.M.S."/>
            <person name="SanMiguel P.J."/>
            <person name="Martin S.W."/>
            <person name="Messick J.B."/>
        </authorList>
    </citation>
    <scope>NUCLEOTIDE SEQUENCE</scope>
    <source>
        <strain>Ohio2</strain>
    </source>
</reference>
<dbReference type="KEGG" id="mhf:MHF_1393"/>
<evidence type="ECO:0000313" key="2">
    <source>
        <dbReference type="EMBL" id="AEG73629.1"/>
    </source>
</evidence>
<dbReference type="STRING" id="859194.MHF_1393"/>
<sequence length="214" mass="23152">MTSSAAIKAASGLGAAGAIGGGVALYKSDVFATKTTLRELVQKDKWTLLTASDTTHISTILTAYKKEPNKVTLRFEGFTGTEENANNKLLEECQKASNKLSSDEQKETLLKQIKKWCVVPKTVSARLEDLDLKALDTTTPTGSNNSESQVWIDKGKEHNSGSKKIEGVTTNGDEKADAKALREGCEKKNAVNSYDEEFESSLGISIQWCSVKGN</sequence>
<dbReference type="HOGENOM" id="CLU_098620_3_0_14"/>
<dbReference type="BioCyc" id="MHAE859194:G1GR7-1389-MONOMER"/>
<feature type="region of interest" description="Disordered" evidence="1">
    <location>
        <begin position="138"/>
        <end position="174"/>
    </location>
</feature>
<dbReference type="EMBL" id="CP002808">
    <property type="protein sequence ID" value="AEG73629.1"/>
    <property type="molecule type" value="Genomic_DNA"/>
</dbReference>
<accession>F6FGJ1</accession>
<dbReference type="AlphaFoldDB" id="F6FGJ1"/>
<protein>
    <submittedName>
        <fullName evidence="2">Uncharacterized protein</fullName>
    </submittedName>
</protein>
<evidence type="ECO:0000256" key="1">
    <source>
        <dbReference type="SAM" id="MobiDB-lite"/>
    </source>
</evidence>
<reference evidence="2 3" key="1">
    <citation type="journal article" date="2011" name="J. Bacteriol.">
        <title>Complete genome sequences of two hemotropic Mycoplasmas, Mycoplasma haemofelis strain Ohio2 and Mycoplasma suis strain Illinois.</title>
        <authorList>
            <person name="Messick J.B."/>
            <person name="Santos A.P."/>
            <person name="Guimaraes A.M."/>
        </authorList>
    </citation>
    <scope>NUCLEOTIDE SEQUENCE [LARGE SCALE GENOMIC DNA]</scope>
    <source>
        <strain evidence="2 3">Ohio2</strain>
    </source>
</reference>
<dbReference type="Proteomes" id="UP000007952">
    <property type="component" value="Chromosome"/>
</dbReference>
<name>F6FGJ1_MYCHI</name>
<feature type="compositionally biased region" description="Basic and acidic residues" evidence="1">
    <location>
        <begin position="153"/>
        <end position="174"/>
    </location>
</feature>
<evidence type="ECO:0000313" key="3">
    <source>
        <dbReference type="Proteomes" id="UP000007952"/>
    </source>
</evidence>
<organism evidence="2 3">
    <name type="scientific">Mycoplasma haemofelis (strain Ohio2)</name>
    <dbReference type="NCBI Taxonomy" id="859194"/>
    <lineage>
        <taxon>Bacteria</taxon>
        <taxon>Bacillati</taxon>
        <taxon>Mycoplasmatota</taxon>
        <taxon>Mollicutes</taxon>
        <taxon>Mycoplasmataceae</taxon>
        <taxon>Mycoplasma</taxon>
    </lineage>
</organism>
<gene>
    <name evidence="2" type="ordered locus">MHF_1393</name>
</gene>